<evidence type="ECO:0000256" key="2">
    <source>
        <dbReference type="ARBA" id="ARBA00022475"/>
    </source>
</evidence>
<organism evidence="10 11">
    <name type="scientific">Photinus pyralis</name>
    <name type="common">Common eastern firefly</name>
    <name type="synonym">Lampyris pyralis</name>
    <dbReference type="NCBI Taxonomy" id="7054"/>
    <lineage>
        <taxon>Eukaryota</taxon>
        <taxon>Metazoa</taxon>
        <taxon>Ecdysozoa</taxon>
        <taxon>Arthropoda</taxon>
        <taxon>Hexapoda</taxon>
        <taxon>Insecta</taxon>
        <taxon>Pterygota</taxon>
        <taxon>Neoptera</taxon>
        <taxon>Endopterygota</taxon>
        <taxon>Coleoptera</taxon>
        <taxon>Polyphaga</taxon>
        <taxon>Elateriformia</taxon>
        <taxon>Elateroidea</taxon>
        <taxon>Lampyridae</taxon>
        <taxon>Lampyrinae</taxon>
        <taxon>Photinus</taxon>
    </lineage>
</organism>
<evidence type="ECO:0000256" key="8">
    <source>
        <dbReference type="SAM" id="Phobius"/>
    </source>
</evidence>
<accession>A0A5N4AFW7</accession>
<evidence type="ECO:0000313" key="10">
    <source>
        <dbReference type="EMBL" id="KAB0796204.1"/>
    </source>
</evidence>
<evidence type="ECO:0000256" key="1">
    <source>
        <dbReference type="ARBA" id="ARBA00004651"/>
    </source>
</evidence>
<keyword evidence="4 8" id="KW-1133">Transmembrane helix</keyword>
<keyword evidence="11" id="KW-1185">Reference proteome</keyword>
<dbReference type="GO" id="GO:0005886">
    <property type="term" value="C:plasma membrane"/>
    <property type="evidence" value="ECO:0007669"/>
    <property type="project" value="UniProtKB-SubCell"/>
</dbReference>
<dbReference type="PANTHER" id="PTHR48021">
    <property type="match status" value="1"/>
</dbReference>
<dbReference type="InterPro" id="IPR036259">
    <property type="entry name" value="MFS_trans_sf"/>
</dbReference>
<dbReference type="OrthoDB" id="6133115at2759"/>
<feature type="transmembrane region" description="Helical" evidence="8">
    <location>
        <begin position="145"/>
        <end position="164"/>
    </location>
</feature>
<feature type="transmembrane region" description="Helical" evidence="8">
    <location>
        <begin position="391"/>
        <end position="413"/>
    </location>
</feature>
<dbReference type="Proteomes" id="UP000327044">
    <property type="component" value="Unassembled WGS sequence"/>
</dbReference>
<dbReference type="Gene3D" id="1.20.1250.20">
    <property type="entry name" value="MFS general substrate transporter like domains"/>
    <property type="match status" value="1"/>
</dbReference>
<dbReference type="InterPro" id="IPR005828">
    <property type="entry name" value="MFS_sugar_transport-like"/>
</dbReference>
<evidence type="ECO:0000256" key="4">
    <source>
        <dbReference type="ARBA" id="ARBA00022989"/>
    </source>
</evidence>
<dbReference type="GO" id="GO:0022857">
    <property type="term" value="F:transmembrane transporter activity"/>
    <property type="evidence" value="ECO:0007669"/>
    <property type="project" value="InterPro"/>
</dbReference>
<proteinExistence type="inferred from homology"/>
<sequence>MRVTSSIYKREYRLQYLATFAGTLSILSVGANNAWTSPYLPQITNGTYPGISVTSDEGSWIAIMPQLASPPGALIAAYLVDRIGRKMTTLLMAPITFAMFITMAFARTTLAFCAIRFLIGCVGSILYTALPMYLGEIAHPAIRGILTASVAFSSLLGTLLINVLGFHFSILLSSLICAAIPLVHFLAFIWMPESPYYLIRKNMDETARESLAKLRSTDDNGNEFKMISVAVNEEIANKKARFLDIFTVKSNRFALFVFIILNTTRKFSGIGPFLFYTVSIFQTAEGSVSPHTSVVIFLCIQIISAMVSLNVLDYVGRRPIIIISTVACIITLSISGTYFYCKEYHPDYLQHFGWVPLTVLTIYMVFYNLGLELTPMVYASELFPTNVKASALGVVDVISSCNGIVTLKLFHILTDHYGMYLSFWVFAVCCVVGLVLIVIYVPETKNKTLQEIQQDLSGRSEKA</sequence>
<keyword evidence="5 8" id="KW-0472">Membrane</keyword>
<evidence type="ECO:0000259" key="9">
    <source>
        <dbReference type="PROSITE" id="PS50850"/>
    </source>
</evidence>
<comment type="subcellular location">
    <subcellularLocation>
        <location evidence="1">Cell membrane</location>
        <topology evidence="1">Multi-pass membrane protein</topology>
    </subcellularLocation>
</comment>
<dbReference type="EMBL" id="VVIM01000007">
    <property type="protein sequence ID" value="KAB0796204.1"/>
    <property type="molecule type" value="Genomic_DNA"/>
</dbReference>
<evidence type="ECO:0000256" key="5">
    <source>
        <dbReference type="ARBA" id="ARBA00023136"/>
    </source>
</evidence>
<keyword evidence="6" id="KW-0325">Glycoprotein</keyword>
<feature type="transmembrane region" description="Helical" evidence="8">
    <location>
        <begin position="253"/>
        <end position="274"/>
    </location>
</feature>
<dbReference type="Pfam" id="PF00083">
    <property type="entry name" value="Sugar_tr"/>
    <property type="match status" value="1"/>
</dbReference>
<evidence type="ECO:0000256" key="6">
    <source>
        <dbReference type="ARBA" id="ARBA00023180"/>
    </source>
</evidence>
<dbReference type="PROSITE" id="PS50850">
    <property type="entry name" value="MFS"/>
    <property type="match status" value="1"/>
</dbReference>
<dbReference type="FunFam" id="1.20.1250.20:FF:000055">
    <property type="entry name" value="Facilitated trehalose transporter Tret1-2 homolog"/>
    <property type="match status" value="1"/>
</dbReference>
<dbReference type="PANTHER" id="PTHR48021:SF46">
    <property type="entry name" value="MAJOR FACILITATOR SUPERFAMILY (MFS) PROFILE DOMAIN-CONTAINING PROTEIN"/>
    <property type="match status" value="1"/>
</dbReference>
<feature type="transmembrane region" description="Helical" evidence="8">
    <location>
        <begin position="60"/>
        <end position="80"/>
    </location>
</feature>
<feature type="transmembrane region" description="Helical" evidence="8">
    <location>
        <begin position="87"/>
        <end position="108"/>
    </location>
</feature>
<dbReference type="InterPro" id="IPR050549">
    <property type="entry name" value="MFS_Trehalose_Transporter"/>
</dbReference>
<protein>
    <recommendedName>
        <fullName evidence="9">Major facilitator superfamily (MFS) profile domain-containing protein</fullName>
    </recommendedName>
</protein>
<evidence type="ECO:0000256" key="7">
    <source>
        <dbReference type="ARBA" id="ARBA00024348"/>
    </source>
</evidence>
<feature type="transmembrane region" description="Helical" evidence="8">
    <location>
        <begin position="319"/>
        <end position="340"/>
    </location>
</feature>
<keyword evidence="2" id="KW-1003">Cell membrane</keyword>
<evidence type="ECO:0000313" key="11">
    <source>
        <dbReference type="Proteomes" id="UP000327044"/>
    </source>
</evidence>
<comment type="similarity">
    <text evidence="7">Belongs to the major facilitator superfamily. Sugar transporter (TC 2.A.1.1) family. Trehalose transporter subfamily.</text>
</comment>
<evidence type="ECO:0000256" key="3">
    <source>
        <dbReference type="ARBA" id="ARBA00022692"/>
    </source>
</evidence>
<dbReference type="AlphaFoldDB" id="A0A5N4AFW7"/>
<feature type="transmembrane region" description="Helical" evidence="8">
    <location>
        <begin position="114"/>
        <end position="133"/>
    </location>
</feature>
<dbReference type="InParanoid" id="A0A5N4AFW7"/>
<gene>
    <name evidence="10" type="ORF">PPYR_10265</name>
</gene>
<feature type="transmembrane region" description="Helical" evidence="8">
    <location>
        <begin position="352"/>
        <end position="370"/>
    </location>
</feature>
<keyword evidence="3 8" id="KW-0812">Transmembrane</keyword>
<dbReference type="PROSITE" id="PS00216">
    <property type="entry name" value="SUGAR_TRANSPORT_1"/>
    <property type="match status" value="2"/>
</dbReference>
<feature type="transmembrane region" description="Helical" evidence="8">
    <location>
        <begin position="294"/>
        <end position="312"/>
    </location>
</feature>
<feature type="domain" description="Major facilitator superfamily (MFS) profile" evidence="9">
    <location>
        <begin position="14"/>
        <end position="445"/>
    </location>
</feature>
<name>A0A5N4AFW7_PHOPY</name>
<reference evidence="10 11" key="1">
    <citation type="journal article" date="2018" name="Elife">
        <title>Firefly genomes illuminate parallel origins of bioluminescence in beetles.</title>
        <authorList>
            <person name="Fallon T.R."/>
            <person name="Lower S.E."/>
            <person name="Chang C.H."/>
            <person name="Bessho-Uehara M."/>
            <person name="Martin G.J."/>
            <person name="Bewick A.J."/>
            <person name="Behringer M."/>
            <person name="Debat H.J."/>
            <person name="Wong I."/>
            <person name="Day J.C."/>
            <person name="Suvorov A."/>
            <person name="Silva C.J."/>
            <person name="Stanger-Hall K.F."/>
            <person name="Hall D.W."/>
            <person name="Schmitz R.J."/>
            <person name="Nelson D.R."/>
            <person name="Lewis S.M."/>
            <person name="Shigenobu S."/>
            <person name="Bybee S.M."/>
            <person name="Larracuente A.M."/>
            <person name="Oba Y."/>
            <person name="Weng J.K."/>
        </authorList>
    </citation>
    <scope>NUCLEOTIDE SEQUENCE [LARGE SCALE GENOMIC DNA]</scope>
    <source>
        <strain evidence="10">1611_PpyrPB1</strain>
        <tissue evidence="10">Whole body</tissue>
    </source>
</reference>
<comment type="caution">
    <text evidence="10">The sequence shown here is derived from an EMBL/GenBank/DDBJ whole genome shotgun (WGS) entry which is preliminary data.</text>
</comment>
<dbReference type="InterPro" id="IPR005829">
    <property type="entry name" value="Sugar_transporter_CS"/>
</dbReference>
<dbReference type="SUPFAM" id="SSF103473">
    <property type="entry name" value="MFS general substrate transporter"/>
    <property type="match status" value="1"/>
</dbReference>
<dbReference type="InterPro" id="IPR020846">
    <property type="entry name" value="MFS_dom"/>
</dbReference>
<feature type="transmembrane region" description="Helical" evidence="8">
    <location>
        <begin position="419"/>
        <end position="441"/>
    </location>
</feature>
<feature type="transmembrane region" description="Helical" evidence="8">
    <location>
        <begin position="170"/>
        <end position="191"/>
    </location>
</feature>